<protein>
    <submittedName>
        <fullName evidence="1">Uncharacterized protein</fullName>
    </submittedName>
</protein>
<name>A0A0F9K7B5_9ZZZZ</name>
<sequence>MADEQRSAIATADHLNELLEHGVRVFEETFERNIKNFLQSGYLPFTQPLTGKERQAFLQSPEAMQQAAEMMQSQEVQARGQGTELMAEIMEARNGQSAG</sequence>
<evidence type="ECO:0000313" key="1">
    <source>
        <dbReference type="EMBL" id="KKM78034.1"/>
    </source>
</evidence>
<accession>A0A0F9K7B5</accession>
<reference evidence="1" key="1">
    <citation type="journal article" date="2015" name="Nature">
        <title>Complex archaea that bridge the gap between prokaryotes and eukaryotes.</title>
        <authorList>
            <person name="Spang A."/>
            <person name="Saw J.H."/>
            <person name="Jorgensen S.L."/>
            <person name="Zaremba-Niedzwiedzka K."/>
            <person name="Martijn J."/>
            <person name="Lind A.E."/>
            <person name="van Eijk R."/>
            <person name="Schleper C."/>
            <person name="Guy L."/>
            <person name="Ettema T.J."/>
        </authorList>
    </citation>
    <scope>NUCLEOTIDE SEQUENCE</scope>
</reference>
<gene>
    <name evidence="1" type="ORF">LCGC14_1364030</name>
</gene>
<dbReference type="AlphaFoldDB" id="A0A0F9K7B5"/>
<organism evidence="1">
    <name type="scientific">marine sediment metagenome</name>
    <dbReference type="NCBI Taxonomy" id="412755"/>
    <lineage>
        <taxon>unclassified sequences</taxon>
        <taxon>metagenomes</taxon>
        <taxon>ecological metagenomes</taxon>
    </lineage>
</organism>
<proteinExistence type="predicted"/>
<dbReference type="EMBL" id="LAZR01008555">
    <property type="protein sequence ID" value="KKM78034.1"/>
    <property type="molecule type" value="Genomic_DNA"/>
</dbReference>
<comment type="caution">
    <text evidence="1">The sequence shown here is derived from an EMBL/GenBank/DDBJ whole genome shotgun (WGS) entry which is preliminary data.</text>
</comment>